<evidence type="ECO:0000256" key="4">
    <source>
        <dbReference type="ARBA" id="ARBA00022840"/>
    </source>
</evidence>
<reference evidence="8" key="1">
    <citation type="submission" date="2021-01" db="EMBL/GenBank/DDBJ databases">
        <authorList>
            <person name="Kaushik A."/>
        </authorList>
    </citation>
    <scope>NUCLEOTIDE SEQUENCE</scope>
    <source>
        <strain evidence="8">AG2-2IIIB</strain>
    </source>
</reference>
<dbReference type="PROSITE" id="PS00406">
    <property type="entry name" value="ACTINS_1"/>
    <property type="match status" value="1"/>
</dbReference>
<dbReference type="FunFam" id="2.30.36.70:FF:000001">
    <property type="entry name" value="Actin, alpha skeletal muscle"/>
    <property type="match status" value="1"/>
</dbReference>
<comment type="function">
    <text evidence="1">Actins are highly conserved proteins that are involved in various types of cell motility and are ubiquitously expressed in all eukaryotic cells.</text>
</comment>
<dbReference type="PROSITE" id="PS00432">
    <property type="entry name" value="ACTINS_2"/>
    <property type="match status" value="1"/>
</dbReference>
<proteinExistence type="inferred from homology"/>
<dbReference type="PROSITE" id="PS01132">
    <property type="entry name" value="ACTINS_ACT_LIKE"/>
    <property type="match status" value="1"/>
</dbReference>
<dbReference type="FunFam" id="3.30.420.40:FF:000404">
    <property type="entry name" value="Major actin"/>
    <property type="match status" value="1"/>
</dbReference>
<dbReference type="InterPro" id="IPR004001">
    <property type="entry name" value="Actin_CS"/>
</dbReference>
<evidence type="ECO:0000256" key="5">
    <source>
        <dbReference type="ARBA" id="ARBA00049360"/>
    </source>
</evidence>
<sequence length="803" mass="90334">MEDEVAALVIDNGSGMCKAGFAGDDAPRAVFPSIVGRPRHQGVMVGMGQKDSYVGDEAQAKRGILTLKYPIEHGIVTNWDDMEKIWHHTFYNELRVAPEEHPVLLTEAPLNPKANREKMTQIMFETFNTPAFYVSIQAVLSLYASGRTTGIVLDSGDGVTHTVPIYEGFSLNHAILRLDLAGRDLTDYLVKILTERGYSFTTTAEREVVRDIKERLCYVALDFEQDLNTAAQSSQMEKNYELPDGQVITIGNERFRAPEALFQPSFLGNESRGIHETIYNSIMKCDLDVRRDLAGNTVLSGGTTMYPGIADRMQKELTALLPASMKVKIVAPPERKYSVWIGGSILSSLSTFQNLWCSKQEYDEAGPGIVHRNVGSNFSILIFNLVTIAIIGAGIGGITAAISLQEKLNMYDYTIFELASDIGGTWRQNTYPGCACDVPAHWYSLSTDPNPDWSHMYAPHDEIHRYWKGVAKRHNIETHIKFNNEFLSAVWDGKEQNYAICFRDVQTHEVFEVKAKIVISASEMFYQHLKLGPFASYFRKLAEKDMADYIRNVAPAKYHKYLIPNYDVGCKRIIMDPGYLQALGRSNVDMEWDPILEIVSDGIVTKSGRKHQVDVIAFATGFDIASSVTLDVTGTEGLRLEEYYRQEGGPTGYMGTTIPKFPNWITIYGPNIGTGHASVIFAEELQMNYVSELLRPVLQGKVESFVPRNESTRSWNKWVQSCLNSHVWSGCASWYRADGPDAKIFALWPGGNIHMWWSFRKPNWKHFEMVGGENWLMKRRALDSISALLRKGAESVRGLLFYA</sequence>
<comment type="catalytic activity">
    <reaction evidence="5">
        <text>ATP + H2O = ADP + phosphate + H(+)</text>
        <dbReference type="Rhea" id="RHEA:13065"/>
        <dbReference type="ChEBI" id="CHEBI:15377"/>
        <dbReference type="ChEBI" id="CHEBI:15378"/>
        <dbReference type="ChEBI" id="CHEBI:30616"/>
        <dbReference type="ChEBI" id="CHEBI:43474"/>
        <dbReference type="ChEBI" id="CHEBI:456216"/>
    </reaction>
</comment>
<evidence type="ECO:0000256" key="7">
    <source>
        <dbReference type="SAM" id="Phobius"/>
    </source>
</evidence>
<dbReference type="Pfam" id="PF13450">
    <property type="entry name" value="NAD_binding_8"/>
    <property type="match status" value="1"/>
</dbReference>
<dbReference type="GO" id="GO:0005524">
    <property type="term" value="F:ATP binding"/>
    <property type="evidence" value="ECO:0007669"/>
    <property type="project" value="UniProtKB-KW"/>
</dbReference>
<dbReference type="InterPro" id="IPR004000">
    <property type="entry name" value="Actin"/>
</dbReference>
<organism evidence="8 9">
    <name type="scientific">Rhizoctonia solani</name>
    <dbReference type="NCBI Taxonomy" id="456999"/>
    <lineage>
        <taxon>Eukaryota</taxon>
        <taxon>Fungi</taxon>
        <taxon>Dikarya</taxon>
        <taxon>Basidiomycota</taxon>
        <taxon>Agaricomycotina</taxon>
        <taxon>Agaricomycetes</taxon>
        <taxon>Cantharellales</taxon>
        <taxon>Ceratobasidiaceae</taxon>
        <taxon>Rhizoctonia</taxon>
    </lineage>
</organism>
<keyword evidence="7" id="KW-0812">Transmembrane</keyword>
<comment type="caution">
    <text evidence="8">The sequence shown here is derived from an EMBL/GenBank/DDBJ whole genome shotgun (WGS) entry which is preliminary data.</text>
</comment>
<evidence type="ECO:0000256" key="1">
    <source>
        <dbReference type="ARBA" id="ARBA00003520"/>
    </source>
</evidence>
<dbReference type="Proteomes" id="UP000663843">
    <property type="component" value="Unassembled WGS sequence"/>
</dbReference>
<evidence type="ECO:0000256" key="2">
    <source>
        <dbReference type="ARBA" id="ARBA00006752"/>
    </source>
</evidence>
<dbReference type="Gene3D" id="3.50.50.60">
    <property type="entry name" value="FAD/NAD(P)-binding domain"/>
    <property type="match status" value="2"/>
</dbReference>
<dbReference type="PANTHER" id="PTHR11937">
    <property type="entry name" value="ACTIN"/>
    <property type="match status" value="1"/>
</dbReference>
<dbReference type="AlphaFoldDB" id="A0A8H3HRZ9"/>
<evidence type="ECO:0000256" key="6">
    <source>
        <dbReference type="RuleBase" id="RU000487"/>
    </source>
</evidence>
<dbReference type="Pfam" id="PF00022">
    <property type="entry name" value="Actin"/>
    <property type="match status" value="1"/>
</dbReference>
<dbReference type="Gene3D" id="3.30.420.40">
    <property type="match status" value="2"/>
</dbReference>
<dbReference type="SUPFAM" id="SSF51905">
    <property type="entry name" value="FAD/NAD(P)-binding domain"/>
    <property type="match status" value="2"/>
</dbReference>
<dbReference type="CDD" id="cd10224">
    <property type="entry name" value="ASKHA_NBD_actin"/>
    <property type="match status" value="1"/>
</dbReference>
<dbReference type="InterPro" id="IPR043129">
    <property type="entry name" value="ATPase_NBD"/>
</dbReference>
<dbReference type="FunFam" id="3.30.420.40:FF:000291">
    <property type="entry name" value="Actin, alpha skeletal muscle"/>
    <property type="match status" value="1"/>
</dbReference>
<dbReference type="SMART" id="SM00268">
    <property type="entry name" value="ACTIN"/>
    <property type="match status" value="1"/>
</dbReference>
<dbReference type="InterPro" id="IPR036188">
    <property type="entry name" value="FAD/NAD-bd_sf"/>
</dbReference>
<comment type="similarity">
    <text evidence="2 6">Belongs to the actin family.</text>
</comment>
<keyword evidence="4" id="KW-0067">ATP-binding</keyword>
<dbReference type="Gene3D" id="3.90.640.10">
    <property type="entry name" value="Actin, Chain A, domain 4"/>
    <property type="match status" value="1"/>
</dbReference>
<evidence type="ECO:0000313" key="8">
    <source>
        <dbReference type="EMBL" id="CAE6537489.1"/>
    </source>
</evidence>
<dbReference type="SUPFAM" id="SSF53067">
    <property type="entry name" value="Actin-like ATPase domain"/>
    <property type="match status" value="2"/>
</dbReference>
<dbReference type="EMBL" id="CAJMWT010009240">
    <property type="protein sequence ID" value="CAE6537489.1"/>
    <property type="molecule type" value="Genomic_DNA"/>
</dbReference>
<keyword evidence="3" id="KW-0547">Nucleotide-binding</keyword>
<keyword evidence="7" id="KW-1133">Transmembrane helix</keyword>
<evidence type="ECO:0000313" key="9">
    <source>
        <dbReference type="Proteomes" id="UP000663843"/>
    </source>
</evidence>
<dbReference type="PRINTS" id="PR00190">
    <property type="entry name" value="ACTIN"/>
</dbReference>
<name>A0A8H3HRZ9_9AGAM</name>
<evidence type="ECO:0008006" key="10">
    <source>
        <dbReference type="Google" id="ProtNLM"/>
    </source>
</evidence>
<dbReference type="FunFam" id="3.90.640.10:FF:000001">
    <property type="entry name" value="Actin, muscle"/>
    <property type="match status" value="1"/>
</dbReference>
<keyword evidence="7" id="KW-0472">Membrane</keyword>
<evidence type="ECO:0000256" key="3">
    <source>
        <dbReference type="ARBA" id="ARBA00022741"/>
    </source>
</evidence>
<protein>
    <recommendedName>
        <fullName evidence="10">Actin</fullName>
    </recommendedName>
</protein>
<gene>
    <name evidence="8" type="ORF">RDB_LOCUS189303</name>
</gene>
<feature type="transmembrane region" description="Helical" evidence="7">
    <location>
        <begin position="381"/>
        <end position="404"/>
    </location>
</feature>
<dbReference type="InterPro" id="IPR020902">
    <property type="entry name" value="Actin/actin-like_CS"/>
</dbReference>
<accession>A0A8H3HRZ9</accession>